<gene>
    <name evidence="2" type="ORF">SAMN05660691_00999</name>
</gene>
<organism evidence="2 3">
    <name type="scientific">Rheinheimera pacifica</name>
    <dbReference type="NCBI Taxonomy" id="173990"/>
    <lineage>
        <taxon>Bacteria</taxon>
        <taxon>Pseudomonadati</taxon>
        <taxon>Pseudomonadota</taxon>
        <taxon>Gammaproteobacteria</taxon>
        <taxon>Chromatiales</taxon>
        <taxon>Chromatiaceae</taxon>
        <taxon>Rheinheimera</taxon>
    </lineage>
</organism>
<proteinExistence type="predicted"/>
<dbReference type="InterPro" id="IPR007345">
    <property type="entry name" value="Polysacch_pyruvyl_Trfase"/>
</dbReference>
<keyword evidence="3" id="KW-1185">Reference proteome</keyword>
<dbReference type="AlphaFoldDB" id="A0A1H6KH22"/>
<sequence length="301" mass="33901">MQLYYFKDKEGNFGDDLNPWLWQQLFPDFFRADAAELFVGVGTLLNHRIPAAPAVTVFGSGHGYGQLPAINANWKFYCVRGPLTAQALGLPAELAITDPASLSAQLYTPAVNKQYKVSFMPHCESARLGDWARVCQQAGIHFLDPRKPFLQVFDGIRQSELLLTEAMHGAILADSFRVPWIPVKAYPHISEYKWQDWLQSVQLTAEFSAIPPVWRGDQSAEKTVRLKNMLKRSLQNTPLWRSDWGAPPPRQSPAHHIDLVAARLADIANITAPHLSSNTVFNNNTARLQEKVHQFKQDFGI</sequence>
<evidence type="ECO:0000313" key="2">
    <source>
        <dbReference type="EMBL" id="SEH71989.1"/>
    </source>
</evidence>
<feature type="domain" description="Polysaccharide pyruvyl transferase" evidence="1">
    <location>
        <begin position="101"/>
        <end position="183"/>
    </location>
</feature>
<protein>
    <submittedName>
        <fullName evidence="2">Succinoglycan biosynthesis protein ExoV</fullName>
    </submittedName>
</protein>
<reference evidence="3" key="1">
    <citation type="submission" date="2016-10" db="EMBL/GenBank/DDBJ databases">
        <authorList>
            <person name="Varghese N."/>
            <person name="Submissions S."/>
        </authorList>
    </citation>
    <scope>NUCLEOTIDE SEQUENCE [LARGE SCALE GENOMIC DNA]</scope>
    <source>
        <strain evidence="3">DSM 17616</strain>
    </source>
</reference>
<evidence type="ECO:0000313" key="3">
    <source>
        <dbReference type="Proteomes" id="UP000199371"/>
    </source>
</evidence>
<evidence type="ECO:0000259" key="1">
    <source>
        <dbReference type="Pfam" id="PF04230"/>
    </source>
</evidence>
<dbReference type="EMBL" id="FNXF01000003">
    <property type="protein sequence ID" value="SEH71989.1"/>
    <property type="molecule type" value="Genomic_DNA"/>
</dbReference>
<dbReference type="Pfam" id="PF04230">
    <property type="entry name" value="PS_pyruv_trans"/>
    <property type="match status" value="1"/>
</dbReference>
<name>A0A1H6KH22_9GAMM</name>
<accession>A0A1H6KH22</accession>
<dbReference type="RefSeq" id="WP_092790906.1">
    <property type="nucleotide sequence ID" value="NZ_FNXF01000003.1"/>
</dbReference>
<dbReference type="Proteomes" id="UP000199371">
    <property type="component" value="Unassembled WGS sequence"/>
</dbReference>
<dbReference type="STRING" id="173990.SAMN05660691_00999"/>
<dbReference type="OrthoDB" id="9803627at2"/>